<dbReference type="RefSeq" id="WP_017759929.1">
    <property type="nucleotide sequence ID" value="NZ_QQAV01000007.1"/>
</dbReference>
<keyword evidence="3" id="KW-1185">Reference proteome</keyword>
<accession>A0A370FBI4</accession>
<reference evidence="2 3" key="1">
    <citation type="submission" date="2018-07" db="EMBL/GenBank/DDBJ databases">
        <title>Genomic Encyclopedia of Type Strains, Phase IV (KMG-IV): sequencing the most valuable type-strain genomes for metagenomic binning, comparative biology and taxonomic classification.</title>
        <authorList>
            <person name="Goeker M."/>
        </authorList>
    </citation>
    <scope>NUCLEOTIDE SEQUENCE [LARGE SCALE GENOMIC DNA]</scope>
    <source>
        <strain evidence="2 3">DSM 21352</strain>
    </source>
</reference>
<evidence type="ECO:0000313" key="3">
    <source>
        <dbReference type="Proteomes" id="UP000255265"/>
    </source>
</evidence>
<dbReference type="Proteomes" id="UP000255265">
    <property type="component" value="Unassembled WGS sequence"/>
</dbReference>
<evidence type="ECO:0000313" key="2">
    <source>
        <dbReference type="EMBL" id="RDI22792.1"/>
    </source>
</evidence>
<feature type="region of interest" description="Disordered" evidence="1">
    <location>
        <begin position="1"/>
        <end position="21"/>
    </location>
</feature>
<dbReference type="AlphaFoldDB" id="A0A370FBI4"/>
<dbReference type="EMBL" id="QQAV01000007">
    <property type="protein sequence ID" value="RDI22792.1"/>
    <property type="molecule type" value="Genomic_DNA"/>
</dbReference>
<sequence>MSLPALRRTDADPSFPPSESGRVLSQTALRIIGVTAVAWDVRLGNVRPSRLPVARSAGPLRALQRLRAGGASLPRPPAVPASALAHSW</sequence>
<protein>
    <submittedName>
        <fullName evidence="2">Uncharacterized protein</fullName>
    </submittedName>
</protein>
<name>A0A370FBI4_9BURK</name>
<organism evidence="2 3">
    <name type="scientific">Pseudacidovorax intermedius</name>
    <dbReference type="NCBI Taxonomy" id="433924"/>
    <lineage>
        <taxon>Bacteria</taxon>
        <taxon>Pseudomonadati</taxon>
        <taxon>Pseudomonadota</taxon>
        <taxon>Betaproteobacteria</taxon>
        <taxon>Burkholderiales</taxon>
        <taxon>Comamonadaceae</taxon>
        <taxon>Pseudacidovorax</taxon>
    </lineage>
</organism>
<evidence type="ECO:0000256" key="1">
    <source>
        <dbReference type="SAM" id="MobiDB-lite"/>
    </source>
</evidence>
<comment type="caution">
    <text evidence="2">The sequence shown here is derived from an EMBL/GenBank/DDBJ whole genome shotgun (WGS) entry which is preliminary data.</text>
</comment>
<dbReference type="OrthoDB" id="8854455at2"/>
<gene>
    <name evidence="2" type="ORF">DFR41_107195</name>
</gene>
<proteinExistence type="predicted"/>